<dbReference type="GO" id="GO:0046872">
    <property type="term" value="F:metal ion binding"/>
    <property type="evidence" value="ECO:0007669"/>
    <property type="project" value="UniProtKB-KW"/>
</dbReference>
<dbReference type="GO" id="GO:0017111">
    <property type="term" value="F:ribonucleoside triphosphate phosphatase activity"/>
    <property type="evidence" value="ECO:0007669"/>
    <property type="project" value="InterPro"/>
</dbReference>
<feature type="binding site" evidence="10">
    <location>
        <begin position="8"/>
        <end position="13"/>
    </location>
    <ligand>
        <name>substrate</name>
    </ligand>
</feature>
<keyword evidence="3 10" id="KW-0479">Metal-binding</keyword>
<evidence type="ECO:0000256" key="4">
    <source>
        <dbReference type="ARBA" id="ARBA00022741"/>
    </source>
</evidence>
<keyword evidence="5 10" id="KW-0378">Hydrolase</keyword>
<dbReference type="AlphaFoldDB" id="A0A8I0EUI8"/>
<dbReference type="HAMAP" id="MF_01405">
    <property type="entry name" value="Non_canon_purine_NTPase"/>
    <property type="match status" value="1"/>
</dbReference>
<dbReference type="GO" id="GO:0036220">
    <property type="term" value="F:ITP diphosphatase activity"/>
    <property type="evidence" value="ECO:0007669"/>
    <property type="project" value="UniProtKB-UniRule"/>
</dbReference>
<comment type="subunit">
    <text evidence="2 10">Homodimer.</text>
</comment>
<dbReference type="InterPro" id="IPR029001">
    <property type="entry name" value="ITPase-like_fam"/>
</dbReference>
<comment type="caution">
    <text evidence="12">The sequence shown here is derived from an EMBL/GenBank/DDBJ whole genome shotgun (WGS) entry which is preliminary data.</text>
</comment>
<feature type="binding site" evidence="10">
    <location>
        <position position="72"/>
    </location>
    <ligand>
        <name>Mg(2+)</name>
        <dbReference type="ChEBI" id="CHEBI:18420"/>
    </ligand>
</feature>
<dbReference type="EC" id="3.6.1.66" evidence="10"/>
<dbReference type="InterPro" id="IPR020922">
    <property type="entry name" value="dITP/XTP_pyrophosphatase"/>
</dbReference>
<keyword evidence="6 10" id="KW-0460">Magnesium</keyword>
<evidence type="ECO:0000256" key="9">
    <source>
        <dbReference type="ARBA" id="ARBA00052017"/>
    </source>
</evidence>
<dbReference type="Proteomes" id="UP000620591">
    <property type="component" value="Unassembled WGS sequence"/>
</dbReference>
<evidence type="ECO:0000256" key="1">
    <source>
        <dbReference type="ARBA" id="ARBA00008023"/>
    </source>
</evidence>
<comment type="caution">
    <text evidence="10">Lacks conserved residue(s) required for the propagation of feature annotation.</text>
</comment>
<evidence type="ECO:0000256" key="6">
    <source>
        <dbReference type="ARBA" id="ARBA00022842"/>
    </source>
</evidence>
<dbReference type="SUPFAM" id="SSF52972">
    <property type="entry name" value="ITPase-like"/>
    <property type="match status" value="1"/>
</dbReference>
<reference evidence="12" key="1">
    <citation type="submission" date="2020-09" db="EMBL/GenBank/DDBJ databases">
        <title>Novel species in genus Aeromicrobium.</title>
        <authorList>
            <person name="Zhang G."/>
        </authorList>
    </citation>
    <scope>NUCLEOTIDE SEQUENCE</scope>
    <source>
        <strain evidence="12">Zg-636</strain>
    </source>
</reference>
<evidence type="ECO:0000256" key="11">
    <source>
        <dbReference type="RuleBase" id="RU003781"/>
    </source>
</evidence>
<comment type="catalytic activity">
    <reaction evidence="10">
        <text>ITP + H2O = IMP + diphosphate + H(+)</text>
        <dbReference type="Rhea" id="RHEA:29399"/>
        <dbReference type="ChEBI" id="CHEBI:15377"/>
        <dbReference type="ChEBI" id="CHEBI:15378"/>
        <dbReference type="ChEBI" id="CHEBI:33019"/>
        <dbReference type="ChEBI" id="CHEBI:58053"/>
        <dbReference type="ChEBI" id="CHEBI:61402"/>
        <dbReference type="EC" id="3.6.1.66"/>
    </reaction>
</comment>
<comment type="function">
    <text evidence="10">Pyrophosphatase that catalyzes the hydrolysis of nucleoside triphosphates to their monophosphate derivatives, with a high preference for the non-canonical purine nucleotides XTP (xanthosine triphosphate), dITP (deoxyinosine triphosphate) and ITP. Seems to function as a house-cleaning enzyme that removes non-canonical purine nucleotides from the nucleotide pool, thus preventing their incorporation into DNA/RNA and avoiding chromosomal lesions.</text>
</comment>
<protein>
    <recommendedName>
        <fullName evidence="10">dITP/XTP pyrophosphatase</fullName>
        <ecNumber evidence="10">3.6.1.66</ecNumber>
    </recommendedName>
    <alternativeName>
        <fullName evidence="10">Non-canonical purine NTP pyrophosphatase</fullName>
    </alternativeName>
    <alternativeName>
        <fullName evidence="10">Non-standard purine NTP pyrophosphatase</fullName>
    </alternativeName>
    <alternativeName>
        <fullName evidence="10">Nucleoside-triphosphate diphosphatase</fullName>
    </alternativeName>
    <alternativeName>
        <fullName evidence="10">Nucleoside-triphosphate pyrophosphatase</fullName>
        <shortName evidence="10">NTPase</shortName>
    </alternativeName>
</protein>
<comment type="catalytic activity">
    <reaction evidence="8 10">
        <text>dITP + H2O = dIMP + diphosphate + H(+)</text>
        <dbReference type="Rhea" id="RHEA:28342"/>
        <dbReference type="ChEBI" id="CHEBI:15377"/>
        <dbReference type="ChEBI" id="CHEBI:15378"/>
        <dbReference type="ChEBI" id="CHEBI:33019"/>
        <dbReference type="ChEBI" id="CHEBI:61194"/>
        <dbReference type="ChEBI" id="CHEBI:61382"/>
        <dbReference type="EC" id="3.6.1.66"/>
    </reaction>
</comment>
<evidence type="ECO:0000256" key="7">
    <source>
        <dbReference type="ARBA" id="ARBA00023080"/>
    </source>
</evidence>
<keyword evidence="4 10" id="KW-0547">Nucleotide-binding</keyword>
<dbReference type="GO" id="GO:0035870">
    <property type="term" value="F:dITP diphosphatase activity"/>
    <property type="evidence" value="ECO:0007669"/>
    <property type="project" value="UniProtKB-UniRule"/>
</dbReference>
<dbReference type="GO" id="GO:0005829">
    <property type="term" value="C:cytosol"/>
    <property type="evidence" value="ECO:0007669"/>
    <property type="project" value="TreeGrafter"/>
</dbReference>
<dbReference type="GO" id="GO:0036222">
    <property type="term" value="F:XTP diphosphatase activity"/>
    <property type="evidence" value="ECO:0007669"/>
    <property type="project" value="UniProtKB-UniRule"/>
</dbReference>
<evidence type="ECO:0000256" key="5">
    <source>
        <dbReference type="ARBA" id="ARBA00022801"/>
    </source>
</evidence>
<evidence type="ECO:0000256" key="8">
    <source>
        <dbReference type="ARBA" id="ARBA00051875"/>
    </source>
</evidence>
<comment type="similarity">
    <text evidence="1 10 11">Belongs to the HAM1 NTPase family.</text>
</comment>
<feature type="binding site" evidence="10">
    <location>
        <position position="181"/>
    </location>
    <ligand>
        <name>substrate</name>
    </ligand>
</feature>
<feature type="binding site" evidence="10">
    <location>
        <position position="73"/>
    </location>
    <ligand>
        <name>substrate</name>
    </ligand>
</feature>
<keyword evidence="7 10" id="KW-0546">Nucleotide metabolism</keyword>
<feature type="active site" description="Proton acceptor" evidence="10">
    <location>
        <position position="72"/>
    </location>
</feature>
<dbReference type="GO" id="GO:0009117">
    <property type="term" value="P:nucleotide metabolic process"/>
    <property type="evidence" value="ECO:0007669"/>
    <property type="project" value="UniProtKB-KW"/>
</dbReference>
<dbReference type="RefSeq" id="WP_187769268.1">
    <property type="nucleotide sequence ID" value="NZ_JACTVM010000002.1"/>
</dbReference>
<dbReference type="GO" id="GO:0009146">
    <property type="term" value="P:purine nucleoside triphosphate catabolic process"/>
    <property type="evidence" value="ECO:0007669"/>
    <property type="project" value="UniProtKB-UniRule"/>
</dbReference>
<evidence type="ECO:0000256" key="3">
    <source>
        <dbReference type="ARBA" id="ARBA00022723"/>
    </source>
</evidence>
<sequence length="204" mass="21460">MTRVVLASGNAKKLDELRRILEPLVPGVEVLGLADVEPYDEPAETEPTFEGNALIKARTAAQVTGLPALADDSGICVDALNGMPGVLSARWSGVPKDQGGDAANNRLLLAQLADVPDERRGATFRCAMAFVLPDGTEVVEVGEMPGRVLHAERGEGGFGYDPLFAADGYDVSTAELSREDKDAISHRGRALRAIAPTVAAALRA</sequence>
<dbReference type="EMBL" id="JACTVM010000002">
    <property type="protein sequence ID" value="MBC9226394.1"/>
    <property type="molecule type" value="Genomic_DNA"/>
</dbReference>
<evidence type="ECO:0000313" key="12">
    <source>
        <dbReference type="EMBL" id="MBC9226394.1"/>
    </source>
</evidence>
<dbReference type="Gene3D" id="3.90.950.10">
    <property type="match status" value="1"/>
</dbReference>
<comment type="catalytic activity">
    <reaction evidence="9 10">
        <text>XTP + H2O = XMP + diphosphate + H(+)</text>
        <dbReference type="Rhea" id="RHEA:28610"/>
        <dbReference type="ChEBI" id="CHEBI:15377"/>
        <dbReference type="ChEBI" id="CHEBI:15378"/>
        <dbReference type="ChEBI" id="CHEBI:33019"/>
        <dbReference type="ChEBI" id="CHEBI:57464"/>
        <dbReference type="ChEBI" id="CHEBI:61314"/>
        <dbReference type="EC" id="3.6.1.66"/>
    </reaction>
</comment>
<proteinExistence type="inferred from homology"/>
<organism evidence="12 13">
    <name type="scientific">Aeromicrobium senzhongii</name>
    <dbReference type="NCBI Taxonomy" id="2663859"/>
    <lineage>
        <taxon>Bacteria</taxon>
        <taxon>Bacillati</taxon>
        <taxon>Actinomycetota</taxon>
        <taxon>Actinomycetes</taxon>
        <taxon>Propionibacteriales</taxon>
        <taxon>Nocardioidaceae</taxon>
        <taxon>Aeromicrobium</taxon>
    </lineage>
</organism>
<evidence type="ECO:0000256" key="2">
    <source>
        <dbReference type="ARBA" id="ARBA00011738"/>
    </source>
</evidence>
<feature type="binding site" evidence="10">
    <location>
        <begin position="158"/>
        <end position="161"/>
    </location>
    <ligand>
        <name>substrate</name>
    </ligand>
</feature>
<dbReference type="GO" id="GO:0000166">
    <property type="term" value="F:nucleotide binding"/>
    <property type="evidence" value="ECO:0007669"/>
    <property type="project" value="UniProtKB-KW"/>
</dbReference>
<comment type="cofactor">
    <cofactor evidence="10">
        <name>Mg(2+)</name>
        <dbReference type="ChEBI" id="CHEBI:18420"/>
    </cofactor>
    <text evidence="10">Binds 1 Mg(2+) ion per subunit.</text>
</comment>
<evidence type="ECO:0000256" key="10">
    <source>
        <dbReference type="HAMAP-Rule" id="MF_01405"/>
    </source>
</evidence>
<dbReference type="InterPro" id="IPR002637">
    <property type="entry name" value="RdgB/HAM1"/>
</dbReference>
<dbReference type="PANTHER" id="PTHR11067">
    <property type="entry name" value="INOSINE TRIPHOSPHATE PYROPHOSPHATASE/HAM1 PROTEIN"/>
    <property type="match status" value="1"/>
</dbReference>
<dbReference type="FunFam" id="3.90.950.10:FF:000001">
    <property type="entry name" value="dITP/XTP pyrophosphatase"/>
    <property type="match status" value="1"/>
</dbReference>
<dbReference type="CDD" id="cd00515">
    <property type="entry name" value="HAM1"/>
    <property type="match status" value="1"/>
</dbReference>
<feature type="binding site" evidence="10">
    <location>
        <begin position="186"/>
        <end position="187"/>
    </location>
    <ligand>
        <name>substrate</name>
    </ligand>
</feature>
<dbReference type="PANTHER" id="PTHR11067:SF9">
    <property type="entry name" value="INOSINE TRIPHOSPHATE PYROPHOSPHATASE"/>
    <property type="match status" value="1"/>
</dbReference>
<gene>
    <name evidence="12" type="primary">rdgB</name>
    <name evidence="12" type="ORF">IBG24_08705</name>
</gene>
<accession>A0A8I0EUI8</accession>
<name>A0A8I0EUI8_9ACTN</name>
<dbReference type="Pfam" id="PF01725">
    <property type="entry name" value="Ham1p_like"/>
    <property type="match status" value="1"/>
</dbReference>
<dbReference type="NCBIfam" id="TIGR00042">
    <property type="entry name" value="RdgB/HAM1 family non-canonical purine NTP pyrophosphatase"/>
    <property type="match status" value="1"/>
</dbReference>
<evidence type="ECO:0000313" key="13">
    <source>
        <dbReference type="Proteomes" id="UP000620591"/>
    </source>
</evidence>